<dbReference type="InterPro" id="IPR000700">
    <property type="entry name" value="PAS-assoc_C"/>
</dbReference>
<dbReference type="SMART" id="SM00448">
    <property type="entry name" value="REC"/>
    <property type="match status" value="1"/>
</dbReference>
<evidence type="ECO:0000259" key="12">
    <source>
        <dbReference type="PROSITE" id="PS50113"/>
    </source>
</evidence>
<evidence type="ECO:0000259" key="10">
    <source>
        <dbReference type="PROSITE" id="PS50109"/>
    </source>
</evidence>
<evidence type="ECO:0000256" key="6">
    <source>
        <dbReference type="ARBA" id="ARBA00022777"/>
    </source>
</evidence>
<gene>
    <name evidence="13" type="ORF">C7B64_14170</name>
</gene>
<dbReference type="Pfam" id="PF02518">
    <property type="entry name" value="HATPase_c"/>
    <property type="match status" value="1"/>
</dbReference>
<dbReference type="GO" id="GO:0000155">
    <property type="term" value="F:phosphorelay sensor kinase activity"/>
    <property type="evidence" value="ECO:0007669"/>
    <property type="project" value="InterPro"/>
</dbReference>
<feature type="domain" description="Response regulatory" evidence="11">
    <location>
        <begin position="735"/>
        <end position="849"/>
    </location>
</feature>
<dbReference type="Gene3D" id="1.10.287.130">
    <property type="match status" value="1"/>
</dbReference>
<dbReference type="Gene3D" id="3.40.50.2300">
    <property type="match status" value="1"/>
</dbReference>
<evidence type="ECO:0000313" key="13">
    <source>
        <dbReference type="EMBL" id="PSB02219.1"/>
    </source>
</evidence>
<dbReference type="InterPro" id="IPR029016">
    <property type="entry name" value="GAF-like_dom_sf"/>
</dbReference>
<dbReference type="InterPro" id="IPR001789">
    <property type="entry name" value="Sig_transdc_resp-reg_receiver"/>
</dbReference>
<evidence type="ECO:0000256" key="9">
    <source>
        <dbReference type="PROSITE-ProRule" id="PRU00169"/>
    </source>
</evidence>
<dbReference type="InterPro" id="IPR035965">
    <property type="entry name" value="PAS-like_dom_sf"/>
</dbReference>
<dbReference type="GO" id="GO:0005524">
    <property type="term" value="F:ATP binding"/>
    <property type="evidence" value="ECO:0007669"/>
    <property type="project" value="UniProtKB-KW"/>
</dbReference>
<dbReference type="CDD" id="cd00082">
    <property type="entry name" value="HisKA"/>
    <property type="match status" value="1"/>
</dbReference>
<keyword evidence="8" id="KW-0902">Two-component regulatory system</keyword>
<dbReference type="SUPFAM" id="SSF55781">
    <property type="entry name" value="GAF domain-like"/>
    <property type="match status" value="1"/>
</dbReference>
<dbReference type="InterPro" id="IPR000014">
    <property type="entry name" value="PAS"/>
</dbReference>
<dbReference type="InterPro" id="IPR003661">
    <property type="entry name" value="HisK_dim/P_dom"/>
</dbReference>
<dbReference type="InterPro" id="IPR003018">
    <property type="entry name" value="GAF"/>
</dbReference>
<sequence length="852" mass="94294">MAKVASTTELDRLASLREYQILGTESEPIFDNLAQLAACICQTPVAAISLIDGQRIWYKAIIGWQIQEIPREEAICPLCLETPDVVMIPDTLADERTKNLPLVTSNPKIRFYGAIPLIGADGFTLGALCVVDYQPRRLSDRQITSLKILADQVIETLELRRQMAFLRGLSANNESQVQENSEIQLISRSAIEAMPQGAIFLSTQGVICNSKAERILGRWGEEAQTYLLLEPCWQAISENSTPFTIDTHPAWIALTTGKPITQVVMGIPKPDGNLCWVKLDTHPLLVGNSLNQTKAYTTLNPQSNAVLCSFTEIAAPKPLINDDPELLSLSSDLLSIFTRGGEVKDSRLLQASLQELDNINLALDRAAIVMIIDANHLIKHANQKLCQLSLFSLEELVGKPLSFLDSGEHSEVFLPQLWQTLSQSEIWRGEIKCKSQDSSYFWVDMTIVPLIDSQGKLIHYVAIGNDITDKKQLEKQFLHAQRLESIGTLAGGISHDLNNILTPILAASQLLQLKFPQADSRTKQLLKTLEINSKRGASLVKQVLSFARGLEGIKTALTVKHILTEVQQIISQTFPKNIEIIAEISTDLWMVLGDPTQIHQVLMNLTVNARDAMIDGGILTISAENITLDPDYTRLNIDAKVGSYISISVMDTGIGIPTEIIDRIFDPFFTTKDIGQGTGLGLATVLTIIKSHNGFIKVDSKLGKGSLFQIYLPAIIHLENQVVIEPELPLGKGELILVVDDENLILETTKTILETYNYRVLVASDGIDAIALYAQRKHDISAVIVDLMMPVMDGAQTTRILRRLNPLVKIITISGLEGSSYPYNINSLERFIPKPYTPRDLLETLSKVLHKN</sequence>
<keyword evidence="4" id="KW-0808">Transferase</keyword>
<keyword evidence="14" id="KW-1185">Reference proteome</keyword>
<dbReference type="Gene3D" id="3.30.450.20">
    <property type="entry name" value="PAS domain"/>
    <property type="match status" value="1"/>
</dbReference>
<dbReference type="InterPro" id="IPR011006">
    <property type="entry name" value="CheY-like_superfamily"/>
</dbReference>
<dbReference type="CDD" id="cd17546">
    <property type="entry name" value="REC_hyHK_CKI1_RcsC-like"/>
    <property type="match status" value="1"/>
</dbReference>
<dbReference type="SUPFAM" id="SSF55874">
    <property type="entry name" value="ATPase domain of HSP90 chaperone/DNA topoisomerase II/histidine kinase"/>
    <property type="match status" value="1"/>
</dbReference>
<dbReference type="EMBL" id="PVWJ01000068">
    <property type="protein sequence ID" value="PSB02219.1"/>
    <property type="molecule type" value="Genomic_DNA"/>
</dbReference>
<dbReference type="PROSITE" id="PS50113">
    <property type="entry name" value="PAC"/>
    <property type="match status" value="1"/>
</dbReference>
<keyword evidence="7" id="KW-0067">ATP-binding</keyword>
<dbReference type="PANTHER" id="PTHR43065:SF46">
    <property type="entry name" value="C4-DICARBOXYLATE TRANSPORT SENSOR PROTEIN DCTB"/>
    <property type="match status" value="1"/>
</dbReference>
<evidence type="ECO:0000256" key="3">
    <source>
        <dbReference type="ARBA" id="ARBA00022553"/>
    </source>
</evidence>
<evidence type="ECO:0000259" key="11">
    <source>
        <dbReference type="PROSITE" id="PS50110"/>
    </source>
</evidence>
<dbReference type="Proteomes" id="UP000238762">
    <property type="component" value="Unassembled WGS sequence"/>
</dbReference>
<dbReference type="PANTHER" id="PTHR43065">
    <property type="entry name" value="SENSOR HISTIDINE KINASE"/>
    <property type="match status" value="1"/>
</dbReference>
<dbReference type="Pfam" id="PF00512">
    <property type="entry name" value="HisKA"/>
    <property type="match status" value="1"/>
</dbReference>
<dbReference type="EC" id="2.7.13.3" evidence="2"/>
<dbReference type="SUPFAM" id="SSF55785">
    <property type="entry name" value="PYP-like sensor domain (PAS domain)"/>
    <property type="match status" value="1"/>
</dbReference>
<organism evidence="13 14">
    <name type="scientific">Merismopedia glauca CCAP 1448/3</name>
    <dbReference type="NCBI Taxonomy" id="1296344"/>
    <lineage>
        <taxon>Bacteria</taxon>
        <taxon>Bacillati</taxon>
        <taxon>Cyanobacteriota</taxon>
        <taxon>Cyanophyceae</taxon>
        <taxon>Synechococcales</taxon>
        <taxon>Merismopediaceae</taxon>
        <taxon>Merismopedia</taxon>
    </lineage>
</organism>
<dbReference type="SMART" id="SM00387">
    <property type="entry name" value="HATPase_c"/>
    <property type="match status" value="1"/>
</dbReference>
<evidence type="ECO:0000256" key="5">
    <source>
        <dbReference type="ARBA" id="ARBA00022741"/>
    </source>
</evidence>
<accession>A0A2T1C1S0</accession>
<reference evidence="13 14" key="1">
    <citation type="submission" date="2018-02" db="EMBL/GenBank/DDBJ databases">
        <authorList>
            <person name="Cohen D.B."/>
            <person name="Kent A.D."/>
        </authorList>
    </citation>
    <scope>NUCLEOTIDE SEQUENCE [LARGE SCALE GENOMIC DNA]</scope>
    <source>
        <strain evidence="13 14">CCAP 1448/3</strain>
    </source>
</reference>
<feature type="domain" description="Histidine kinase" evidence="10">
    <location>
        <begin position="492"/>
        <end position="716"/>
    </location>
</feature>
<dbReference type="SUPFAM" id="SSF47384">
    <property type="entry name" value="Homodimeric domain of signal transducing histidine kinase"/>
    <property type="match status" value="1"/>
</dbReference>
<evidence type="ECO:0000313" key="14">
    <source>
        <dbReference type="Proteomes" id="UP000238762"/>
    </source>
</evidence>
<keyword evidence="6" id="KW-0418">Kinase</keyword>
<dbReference type="InterPro" id="IPR004358">
    <property type="entry name" value="Sig_transdc_His_kin-like_C"/>
</dbReference>
<dbReference type="InterPro" id="IPR001610">
    <property type="entry name" value="PAC"/>
</dbReference>
<dbReference type="Gene3D" id="3.30.450.40">
    <property type="match status" value="1"/>
</dbReference>
<dbReference type="AlphaFoldDB" id="A0A2T1C1S0"/>
<reference evidence="13 14" key="2">
    <citation type="submission" date="2018-03" db="EMBL/GenBank/DDBJ databases">
        <title>The ancient ancestry and fast evolution of plastids.</title>
        <authorList>
            <person name="Moore K.R."/>
            <person name="Magnabosco C."/>
            <person name="Momper L."/>
            <person name="Gold D.A."/>
            <person name="Bosak T."/>
            <person name="Fournier G.P."/>
        </authorList>
    </citation>
    <scope>NUCLEOTIDE SEQUENCE [LARGE SCALE GENOMIC DNA]</scope>
    <source>
        <strain evidence="13 14">CCAP 1448/3</strain>
    </source>
</reference>
<dbReference type="PROSITE" id="PS50110">
    <property type="entry name" value="RESPONSE_REGULATORY"/>
    <property type="match status" value="1"/>
</dbReference>
<dbReference type="InterPro" id="IPR003594">
    <property type="entry name" value="HATPase_dom"/>
</dbReference>
<keyword evidence="3 9" id="KW-0597">Phosphoprotein</keyword>
<dbReference type="SMART" id="SM00065">
    <property type="entry name" value="GAF"/>
    <property type="match status" value="1"/>
</dbReference>
<proteinExistence type="predicted"/>
<protein>
    <recommendedName>
        <fullName evidence="2">histidine kinase</fullName>
        <ecNumber evidence="2">2.7.13.3</ecNumber>
    </recommendedName>
</protein>
<dbReference type="CDD" id="cd00130">
    <property type="entry name" value="PAS"/>
    <property type="match status" value="1"/>
</dbReference>
<dbReference type="PROSITE" id="PS50109">
    <property type="entry name" value="HIS_KIN"/>
    <property type="match status" value="1"/>
</dbReference>
<feature type="domain" description="PAC" evidence="12">
    <location>
        <begin position="427"/>
        <end position="479"/>
    </location>
</feature>
<feature type="modified residue" description="4-aspartylphosphate" evidence="9">
    <location>
        <position position="786"/>
    </location>
</feature>
<keyword evidence="5" id="KW-0547">Nucleotide-binding</keyword>
<name>A0A2T1C1S0_9CYAN</name>
<evidence type="ECO:0000256" key="4">
    <source>
        <dbReference type="ARBA" id="ARBA00022679"/>
    </source>
</evidence>
<dbReference type="InterPro" id="IPR005467">
    <property type="entry name" value="His_kinase_dom"/>
</dbReference>
<comment type="caution">
    <text evidence="13">The sequence shown here is derived from an EMBL/GenBank/DDBJ whole genome shotgun (WGS) entry which is preliminary data.</text>
</comment>
<dbReference type="InterPro" id="IPR036890">
    <property type="entry name" value="HATPase_C_sf"/>
</dbReference>
<dbReference type="SMART" id="SM00086">
    <property type="entry name" value="PAC"/>
    <property type="match status" value="1"/>
</dbReference>
<evidence type="ECO:0000256" key="1">
    <source>
        <dbReference type="ARBA" id="ARBA00000085"/>
    </source>
</evidence>
<dbReference type="SUPFAM" id="SSF52172">
    <property type="entry name" value="CheY-like"/>
    <property type="match status" value="1"/>
</dbReference>
<dbReference type="OrthoDB" id="9812358at2"/>
<dbReference type="SMART" id="SM00388">
    <property type="entry name" value="HisKA"/>
    <property type="match status" value="1"/>
</dbReference>
<dbReference type="Gene3D" id="3.30.565.10">
    <property type="entry name" value="Histidine kinase-like ATPase, C-terminal domain"/>
    <property type="match status" value="1"/>
</dbReference>
<dbReference type="NCBIfam" id="TIGR00229">
    <property type="entry name" value="sensory_box"/>
    <property type="match status" value="1"/>
</dbReference>
<dbReference type="InterPro" id="IPR036097">
    <property type="entry name" value="HisK_dim/P_sf"/>
</dbReference>
<dbReference type="PRINTS" id="PR00344">
    <property type="entry name" value="BCTRLSENSOR"/>
</dbReference>
<dbReference type="Pfam" id="PF13426">
    <property type="entry name" value="PAS_9"/>
    <property type="match status" value="1"/>
</dbReference>
<evidence type="ECO:0000256" key="7">
    <source>
        <dbReference type="ARBA" id="ARBA00022840"/>
    </source>
</evidence>
<evidence type="ECO:0000256" key="2">
    <source>
        <dbReference type="ARBA" id="ARBA00012438"/>
    </source>
</evidence>
<dbReference type="Pfam" id="PF00072">
    <property type="entry name" value="Response_reg"/>
    <property type="match status" value="1"/>
</dbReference>
<evidence type="ECO:0000256" key="8">
    <source>
        <dbReference type="ARBA" id="ARBA00023012"/>
    </source>
</evidence>
<comment type="catalytic activity">
    <reaction evidence="1">
        <text>ATP + protein L-histidine = ADP + protein N-phospho-L-histidine.</text>
        <dbReference type="EC" id="2.7.13.3"/>
    </reaction>
</comment>